<name>A0ABQ9GU79_9NEOP</name>
<organism evidence="1 2">
    <name type="scientific">Dryococelus australis</name>
    <dbReference type="NCBI Taxonomy" id="614101"/>
    <lineage>
        <taxon>Eukaryota</taxon>
        <taxon>Metazoa</taxon>
        <taxon>Ecdysozoa</taxon>
        <taxon>Arthropoda</taxon>
        <taxon>Hexapoda</taxon>
        <taxon>Insecta</taxon>
        <taxon>Pterygota</taxon>
        <taxon>Neoptera</taxon>
        <taxon>Polyneoptera</taxon>
        <taxon>Phasmatodea</taxon>
        <taxon>Verophasmatodea</taxon>
        <taxon>Anareolatae</taxon>
        <taxon>Phasmatidae</taxon>
        <taxon>Eurycanthinae</taxon>
        <taxon>Dryococelus</taxon>
    </lineage>
</organism>
<dbReference type="Proteomes" id="UP001159363">
    <property type="component" value="Chromosome 8"/>
</dbReference>
<reference evidence="1 2" key="1">
    <citation type="submission" date="2023-02" db="EMBL/GenBank/DDBJ databases">
        <title>LHISI_Scaffold_Assembly.</title>
        <authorList>
            <person name="Stuart O.P."/>
            <person name="Cleave R."/>
            <person name="Magrath M.J.L."/>
            <person name="Mikheyev A.S."/>
        </authorList>
    </citation>
    <scope>NUCLEOTIDE SEQUENCE [LARGE SCALE GENOMIC DNA]</scope>
    <source>
        <strain evidence="1">Daus_M_001</strain>
        <tissue evidence="1">Leg muscle</tissue>
    </source>
</reference>
<sequence>MVGGSRSAFNSSQTYHSSISVFVCTFWFVHTSVQFILNPTYYPQSNGQVENSVEVYKHKLRMVVRSGDAYSSQE</sequence>
<comment type="caution">
    <text evidence="1">The sequence shown here is derived from an EMBL/GenBank/DDBJ whole genome shotgun (WGS) entry which is preliminary data.</text>
</comment>
<evidence type="ECO:0000313" key="1">
    <source>
        <dbReference type="EMBL" id="KAJ8875553.1"/>
    </source>
</evidence>
<accession>A0ABQ9GU79</accession>
<evidence type="ECO:0000313" key="2">
    <source>
        <dbReference type="Proteomes" id="UP001159363"/>
    </source>
</evidence>
<evidence type="ECO:0008006" key="3">
    <source>
        <dbReference type="Google" id="ProtNLM"/>
    </source>
</evidence>
<dbReference type="EMBL" id="JARBHB010000009">
    <property type="protein sequence ID" value="KAJ8875553.1"/>
    <property type="molecule type" value="Genomic_DNA"/>
</dbReference>
<gene>
    <name evidence="1" type="ORF">PR048_023448</name>
</gene>
<protein>
    <recommendedName>
        <fullName evidence="3">Integrase catalytic domain-containing protein</fullName>
    </recommendedName>
</protein>
<keyword evidence="2" id="KW-1185">Reference proteome</keyword>
<proteinExistence type="predicted"/>